<organism evidence="1 2">
    <name type="scientific">Comamonas testosteroni TK102</name>
    <dbReference type="NCBI Taxonomy" id="1392005"/>
    <lineage>
        <taxon>Bacteria</taxon>
        <taxon>Pseudomonadati</taxon>
        <taxon>Pseudomonadota</taxon>
        <taxon>Betaproteobacteria</taxon>
        <taxon>Burkholderiales</taxon>
        <taxon>Comamonadaceae</taxon>
        <taxon>Comamonas</taxon>
    </lineage>
</organism>
<dbReference type="KEGG" id="ctes:O987_03225"/>
<dbReference type="AlphaFoldDB" id="A0A076PDD2"/>
<dbReference type="Gene3D" id="3.40.190.270">
    <property type="match status" value="1"/>
</dbReference>
<dbReference type="Proteomes" id="UP000028782">
    <property type="component" value="Chromosome"/>
</dbReference>
<dbReference type="PANTHER" id="PTHR30024:SF45">
    <property type="entry name" value="ABC TRANSPORTER SUBSTRATE-BINDING PROTEIN"/>
    <property type="match status" value="1"/>
</dbReference>
<dbReference type="EMBL" id="CP006704">
    <property type="protein sequence ID" value="AIJ44814.1"/>
    <property type="molecule type" value="Genomic_DNA"/>
</dbReference>
<dbReference type="PANTHER" id="PTHR30024">
    <property type="entry name" value="ALIPHATIC SULFONATES-BINDING PROTEIN-RELATED"/>
    <property type="match status" value="1"/>
</dbReference>
<dbReference type="RefSeq" id="WP_043370810.1">
    <property type="nucleotide sequence ID" value="NZ_CP006704.1"/>
</dbReference>
<dbReference type="HOGENOM" id="CLU_806255_0_0_4"/>
<proteinExistence type="predicted"/>
<sequence length="361" mass="39705">MSSTHSTAAQPQSLWYTRCPVPSPLGIAAQQGWLQSAFAELGIGVESIFDSKDRSVRESHFDHHLSWSFRQGGNIPPIWARAKGRDTRLVAITWTDEFQALITLPGRGIHAPEQLAGRRFGVPARVNDLIDFHRATALKGLVSGLSLAGLRHRDVELVDLVIEESIIQEQGTPSLFGLRRRHPYFREVEALVRGEVDAIFVKGAEGVLVANLIGAQIVSEFGSHPDPRVRINNGTPRTLTVDAALAGQRPDLVVELLRVVQRAGRWAEAHPDETLRFVAREIATSEEAILASNGPDVHRHLDISLKPELIDAIGYFKDFLLEWGFLAADFSLADWVDQRPLAALLAQQSAAAEWPEAAVSA</sequence>
<reference evidence="1 2" key="1">
    <citation type="journal article" date="2014" name="Genome Announc.">
        <title>Complete Genome Sequence of Polychlorinated Biphenyl Degrader Comamonas testosteroni TK102 (NBRC 109938).</title>
        <authorList>
            <person name="Fukuda K."/>
            <person name="Hosoyama A."/>
            <person name="Tsuchikane K."/>
            <person name="Ohji S."/>
            <person name="Yamazoe A."/>
            <person name="Fujita N."/>
            <person name="Shintani M."/>
            <person name="Kimbara K."/>
        </authorList>
    </citation>
    <scope>NUCLEOTIDE SEQUENCE [LARGE SCALE GENOMIC DNA]</scope>
    <source>
        <strain evidence="1">TK102</strain>
    </source>
</reference>
<dbReference type="Gene3D" id="3.40.190.10">
    <property type="entry name" value="Periplasmic binding protein-like II"/>
    <property type="match status" value="1"/>
</dbReference>
<dbReference type="SUPFAM" id="SSF53850">
    <property type="entry name" value="Periplasmic binding protein-like II"/>
    <property type="match status" value="1"/>
</dbReference>
<evidence type="ECO:0000313" key="1">
    <source>
        <dbReference type="EMBL" id="AIJ44814.1"/>
    </source>
</evidence>
<evidence type="ECO:0000313" key="2">
    <source>
        <dbReference type="Proteomes" id="UP000028782"/>
    </source>
</evidence>
<gene>
    <name evidence="1" type="ORF">O987_03225</name>
</gene>
<accession>A0A076PDD2</accession>
<protein>
    <submittedName>
        <fullName evidence="1">Desulfurase</fullName>
    </submittedName>
</protein>
<name>A0A076PDD2_COMTE</name>